<dbReference type="GeneID" id="107100758"/>
<feature type="compositionally biased region" description="Acidic residues" evidence="2">
    <location>
        <begin position="1"/>
        <end position="10"/>
    </location>
</feature>
<evidence type="ECO:0000313" key="3">
    <source>
        <dbReference type="Ensembl" id="ENSCVAP00000007303.1"/>
    </source>
</evidence>
<name>A0A3Q2CPE4_CYPVA</name>
<dbReference type="Pfam" id="PF02493">
    <property type="entry name" value="MORN"/>
    <property type="match status" value="6"/>
</dbReference>
<feature type="region of interest" description="Disordered" evidence="2">
    <location>
        <begin position="1"/>
        <end position="32"/>
    </location>
</feature>
<reference evidence="3" key="1">
    <citation type="submission" date="2025-08" db="UniProtKB">
        <authorList>
            <consortium name="Ensembl"/>
        </authorList>
    </citation>
    <scope>IDENTIFICATION</scope>
</reference>
<evidence type="ECO:0000313" key="4">
    <source>
        <dbReference type="Proteomes" id="UP000265020"/>
    </source>
</evidence>
<sequence length="236" mass="27037">MSYNNSEDEEYNKPFNPIGEYIGGRNEAGERHGEGETRLANVYHGGYVNGKRHGQGTYSFKNGGRYVGDYSQNKKHGQGTFYYPDGSKYAGSWVEDLREGHGVYTYSNGDTYDGEWQHHLRHGQGVYIFKKNGAKYKGTWVKGNMELAGEYIYTNYRYQGHFINNRPHGPGKFVFDHGCEQHGEYQKNKQPQETEHTDENSFTEESEAMEEDFDAALRWIPKGITTLTSPAPEKEK</sequence>
<dbReference type="PANTHER" id="PTHR43215:SF14">
    <property type="entry name" value="RADIAL SPOKE HEAD 1 HOMOLOG"/>
    <property type="match status" value="1"/>
</dbReference>
<dbReference type="STRING" id="28743.ENSCVAP00000007303"/>
<keyword evidence="4" id="KW-1185">Reference proteome</keyword>
<dbReference type="PANTHER" id="PTHR43215">
    <property type="entry name" value="RADIAL SPOKE HEAD 1 HOMOLOG"/>
    <property type="match status" value="1"/>
</dbReference>
<accession>A0A3Q2CPE4</accession>
<organism evidence="3 4">
    <name type="scientific">Cyprinodon variegatus</name>
    <name type="common">Sheepshead minnow</name>
    <dbReference type="NCBI Taxonomy" id="28743"/>
    <lineage>
        <taxon>Eukaryota</taxon>
        <taxon>Metazoa</taxon>
        <taxon>Chordata</taxon>
        <taxon>Craniata</taxon>
        <taxon>Vertebrata</taxon>
        <taxon>Euteleostomi</taxon>
        <taxon>Actinopterygii</taxon>
        <taxon>Neopterygii</taxon>
        <taxon>Teleostei</taxon>
        <taxon>Neoteleostei</taxon>
        <taxon>Acanthomorphata</taxon>
        <taxon>Ovalentaria</taxon>
        <taxon>Atherinomorphae</taxon>
        <taxon>Cyprinodontiformes</taxon>
        <taxon>Cyprinodontidae</taxon>
        <taxon>Cyprinodon</taxon>
    </lineage>
</organism>
<dbReference type="CTD" id="89765"/>
<evidence type="ECO:0000256" key="2">
    <source>
        <dbReference type="SAM" id="MobiDB-lite"/>
    </source>
</evidence>
<dbReference type="GeneTree" id="ENSGT00940000157240"/>
<feature type="region of interest" description="Disordered" evidence="2">
    <location>
        <begin position="183"/>
        <end position="209"/>
    </location>
</feature>
<dbReference type="SMART" id="SM00698">
    <property type="entry name" value="MORN"/>
    <property type="match status" value="6"/>
</dbReference>
<dbReference type="KEGG" id="cvg:107100758"/>
<dbReference type="InterPro" id="IPR003409">
    <property type="entry name" value="MORN"/>
</dbReference>
<proteinExistence type="predicted"/>
<protein>
    <submittedName>
        <fullName evidence="3">Radial spoke head component 1</fullName>
    </submittedName>
</protein>
<dbReference type="SUPFAM" id="SSF82185">
    <property type="entry name" value="Histone H3 K4-specific methyltransferase SET7/9 N-terminal domain"/>
    <property type="match status" value="2"/>
</dbReference>
<dbReference type="GO" id="GO:0031514">
    <property type="term" value="C:motile cilium"/>
    <property type="evidence" value="ECO:0007669"/>
    <property type="project" value="TreeGrafter"/>
</dbReference>
<dbReference type="Proteomes" id="UP000265020">
    <property type="component" value="Unassembled WGS sequence"/>
</dbReference>
<evidence type="ECO:0000256" key="1">
    <source>
        <dbReference type="ARBA" id="ARBA00022737"/>
    </source>
</evidence>
<dbReference type="FunFam" id="2.20.110.10:FF:000002">
    <property type="entry name" value="Phosphatidylinositol 4-phosphate 5-kinase 8"/>
    <property type="match status" value="1"/>
</dbReference>
<reference evidence="3" key="2">
    <citation type="submission" date="2025-09" db="UniProtKB">
        <authorList>
            <consortium name="Ensembl"/>
        </authorList>
    </citation>
    <scope>IDENTIFICATION</scope>
</reference>
<dbReference type="AlphaFoldDB" id="A0A3Q2CPE4"/>
<keyword evidence="1" id="KW-0677">Repeat</keyword>
<dbReference type="GO" id="GO:0005634">
    <property type="term" value="C:nucleus"/>
    <property type="evidence" value="ECO:0007669"/>
    <property type="project" value="TreeGrafter"/>
</dbReference>
<dbReference type="GO" id="GO:0007286">
    <property type="term" value="P:spermatid development"/>
    <property type="evidence" value="ECO:0007669"/>
    <property type="project" value="TreeGrafter"/>
</dbReference>
<dbReference type="Gene3D" id="2.20.110.10">
    <property type="entry name" value="Histone H3 K4-specific methyltransferase SET7/9 N-terminal domain"/>
    <property type="match status" value="2"/>
</dbReference>
<dbReference type="OrthoDB" id="423343at2759"/>
<dbReference type="GO" id="GO:0035082">
    <property type="term" value="P:axoneme assembly"/>
    <property type="evidence" value="ECO:0007669"/>
    <property type="project" value="TreeGrafter"/>
</dbReference>
<dbReference type="Ensembl" id="ENSCVAT00000003529.1">
    <property type="protein sequence ID" value="ENSCVAP00000007303.1"/>
    <property type="gene ID" value="ENSCVAG00000008939.1"/>
</dbReference>
<dbReference type="RefSeq" id="XP_015254871.1">
    <property type="nucleotide sequence ID" value="XM_015399385.1"/>
</dbReference>
<feature type="compositionally biased region" description="Basic and acidic residues" evidence="2">
    <location>
        <begin position="183"/>
        <end position="199"/>
    </location>
</feature>